<feature type="domain" description="KRAB" evidence="11">
    <location>
        <begin position="8"/>
        <end position="79"/>
    </location>
</feature>
<keyword evidence="5 9" id="KW-0863">Zinc-finger</keyword>
<dbReference type="Gene3D" id="3.30.160.60">
    <property type="entry name" value="Classic Zinc Finger"/>
    <property type="match status" value="4"/>
</dbReference>
<dbReference type="InterPro" id="IPR013087">
    <property type="entry name" value="Znf_C2H2_type"/>
</dbReference>
<dbReference type="CDD" id="cd07765">
    <property type="entry name" value="KRAB_A-box"/>
    <property type="match status" value="1"/>
</dbReference>
<dbReference type="InterPro" id="IPR036236">
    <property type="entry name" value="Znf_C2H2_sf"/>
</dbReference>
<dbReference type="PANTHER" id="PTHR24381:SF393">
    <property type="entry name" value="CHROMATIN-LINKED ADAPTOR FOR MSL PROTEINS, ISOFORM B"/>
    <property type="match status" value="1"/>
</dbReference>
<evidence type="ECO:0000256" key="9">
    <source>
        <dbReference type="PROSITE-ProRule" id="PRU00042"/>
    </source>
</evidence>
<evidence type="ECO:0000256" key="3">
    <source>
        <dbReference type="ARBA" id="ARBA00022723"/>
    </source>
</evidence>
<feature type="domain" description="C2H2-type" evidence="10">
    <location>
        <begin position="189"/>
        <end position="216"/>
    </location>
</feature>
<dbReference type="GO" id="GO:0006355">
    <property type="term" value="P:regulation of DNA-templated transcription"/>
    <property type="evidence" value="ECO:0007669"/>
    <property type="project" value="InterPro"/>
</dbReference>
<dbReference type="PROSITE" id="PS50805">
    <property type="entry name" value="KRAB"/>
    <property type="match status" value="1"/>
</dbReference>
<keyword evidence="3" id="KW-0479">Metal-binding</keyword>
<dbReference type="InterPro" id="IPR036051">
    <property type="entry name" value="KRAB_dom_sf"/>
</dbReference>
<evidence type="ECO:0000256" key="6">
    <source>
        <dbReference type="ARBA" id="ARBA00022833"/>
    </source>
</evidence>
<dbReference type="PANTHER" id="PTHR24381">
    <property type="entry name" value="ZINC FINGER PROTEIN"/>
    <property type="match status" value="1"/>
</dbReference>
<dbReference type="GeneTree" id="ENSGT00940000163099"/>
<dbReference type="FunFam" id="3.30.160.60:FF:000384">
    <property type="entry name" value="Zinc finger protein 550"/>
    <property type="match status" value="1"/>
</dbReference>
<dbReference type="SUPFAM" id="SSF109640">
    <property type="entry name" value="KRAB domain (Kruppel-associated box)"/>
    <property type="match status" value="1"/>
</dbReference>
<proteinExistence type="inferred from homology"/>
<dbReference type="Gene3D" id="6.10.140.140">
    <property type="match status" value="1"/>
</dbReference>
<dbReference type="AlphaFoldDB" id="A0A9L0SW19"/>
<evidence type="ECO:0000256" key="5">
    <source>
        <dbReference type="ARBA" id="ARBA00022771"/>
    </source>
</evidence>
<dbReference type="FunFam" id="3.30.160.60:FF:003729">
    <property type="match status" value="1"/>
</dbReference>
<keyword evidence="6" id="KW-0862">Zinc</keyword>
<organism evidence="12 13">
    <name type="scientific">Equus caballus</name>
    <name type="common">Horse</name>
    <dbReference type="NCBI Taxonomy" id="9796"/>
    <lineage>
        <taxon>Eukaryota</taxon>
        <taxon>Metazoa</taxon>
        <taxon>Chordata</taxon>
        <taxon>Craniata</taxon>
        <taxon>Vertebrata</taxon>
        <taxon>Euteleostomi</taxon>
        <taxon>Mammalia</taxon>
        <taxon>Eutheria</taxon>
        <taxon>Laurasiatheria</taxon>
        <taxon>Perissodactyla</taxon>
        <taxon>Equidae</taxon>
        <taxon>Equus</taxon>
    </lineage>
</organism>
<feature type="domain" description="C2H2-type" evidence="10">
    <location>
        <begin position="217"/>
        <end position="244"/>
    </location>
</feature>
<dbReference type="PROSITE" id="PS50157">
    <property type="entry name" value="ZINC_FINGER_C2H2_2"/>
    <property type="match status" value="4"/>
</dbReference>
<protein>
    <submittedName>
        <fullName evidence="12">Zinc finger protein 684</fullName>
    </submittedName>
</protein>
<gene>
    <name evidence="12" type="primary">ZNF684</name>
</gene>
<evidence type="ECO:0000259" key="10">
    <source>
        <dbReference type="PROSITE" id="PS50157"/>
    </source>
</evidence>
<evidence type="ECO:0000256" key="2">
    <source>
        <dbReference type="ARBA" id="ARBA00006991"/>
    </source>
</evidence>
<evidence type="ECO:0000313" key="13">
    <source>
        <dbReference type="Proteomes" id="UP000002281"/>
    </source>
</evidence>
<dbReference type="GO" id="GO:0008270">
    <property type="term" value="F:zinc ion binding"/>
    <property type="evidence" value="ECO:0007669"/>
    <property type="project" value="UniProtKB-KW"/>
</dbReference>
<comment type="subcellular location">
    <subcellularLocation>
        <location evidence="1">Nucleus</location>
    </subcellularLocation>
</comment>
<dbReference type="FunFam" id="3.30.160.60:FF:002008">
    <property type="entry name" value="Zinc finger protein 684"/>
    <property type="match status" value="1"/>
</dbReference>
<dbReference type="FunFam" id="3.30.160.60:FF:000638">
    <property type="entry name" value="Zinc finger protein 184"/>
    <property type="match status" value="1"/>
</dbReference>
<keyword evidence="4" id="KW-0677">Repeat</keyword>
<dbReference type="SMART" id="SM00349">
    <property type="entry name" value="KRAB"/>
    <property type="match status" value="1"/>
</dbReference>
<evidence type="ECO:0000256" key="7">
    <source>
        <dbReference type="ARBA" id="ARBA00023125"/>
    </source>
</evidence>
<dbReference type="Ensembl" id="ENSECAT00000129015.1">
    <property type="protein sequence ID" value="ENSECAP00000078444.1"/>
    <property type="gene ID" value="ENSECAG00000022010.4"/>
</dbReference>
<dbReference type="PROSITE" id="PS00028">
    <property type="entry name" value="ZINC_FINGER_C2H2_1"/>
    <property type="match status" value="4"/>
</dbReference>
<dbReference type="GO" id="GO:0005634">
    <property type="term" value="C:nucleus"/>
    <property type="evidence" value="ECO:0007669"/>
    <property type="project" value="UniProtKB-SubCell"/>
</dbReference>
<evidence type="ECO:0000256" key="1">
    <source>
        <dbReference type="ARBA" id="ARBA00004123"/>
    </source>
</evidence>
<reference evidence="12 13" key="1">
    <citation type="journal article" date="2009" name="Science">
        <title>Genome sequence, comparative analysis, and population genetics of the domestic horse.</title>
        <authorList>
            <consortium name="Broad Institute Genome Sequencing Platform"/>
            <consortium name="Broad Institute Whole Genome Assembly Team"/>
            <person name="Wade C.M."/>
            <person name="Giulotto E."/>
            <person name="Sigurdsson S."/>
            <person name="Zoli M."/>
            <person name="Gnerre S."/>
            <person name="Imsland F."/>
            <person name="Lear T.L."/>
            <person name="Adelson D.L."/>
            <person name="Bailey E."/>
            <person name="Bellone R.R."/>
            <person name="Bloecker H."/>
            <person name="Distl O."/>
            <person name="Edgar R.C."/>
            <person name="Garber M."/>
            <person name="Leeb T."/>
            <person name="Mauceli E."/>
            <person name="MacLeod J.N."/>
            <person name="Penedo M.C.T."/>
            <person name="Raison J.M."/>
            <person name="Sharpe T."/>
            <person name="Vogel J."/>
            <person name="Andersson L."/>
            <person name="Antczak D.F."/>
            <person name="Biagi T."/>
            <person name="Binns M.M."/>
            <person name="Chowdhary B.P."/>
            <person name="Coleman S.J."/>
            <person name="Della Valle G."/>
            <person name="Fryc S."/>
            <person name="Guerin G."/>
            <person name="Hasegawa T."/>
            <person name="Hill E.W."/>
            <person name="Jurka J."/>
            <person name="Kiialainen A."/>
            <person name="Lindgren G."/>
            <person name="Liu J."/>
            <person name="Magnani E."/>
            <person name="Mickelson J.R."/>
            <person name="Murray J."/>
            <person name="Nergadze S.G."/>
            <person name="Onofrio R."/>
            <person name="Pedroni S."/>
            <person name="Piras M.F."/>
            <person name="Raudsepp T."/>
            <person name="Rocchi M."/>
            <person name="Roeed K.H."/>
            <person name="Ryder O.A."/>
            <person name="Searle S."/>
            <person name="Skow L."/>
            <person name="Swinburne J.E."/>
            <person name="Syvaenen A.C."/>
            <person name="Tozaki T."/>
            <person name="Valberg S.J."/>
            <person name="Vaudin M."/>
            <person name="White J.R."/>
            <person name="Zody M.C."/>
            <person name="Lander E.S."/>
            <person name="Lindblad-Toh K."/>
        </authorList>
    </citation>
    <scope>NUCLEOTIDE SEQUENCE [LARGE SCALE GENOMIC DNA]</scope>
    <source>
        <strain evidence="12 13">Thoroughbred</strain>
    </source>
</reference>
<evidence type="ECO:0000256" key="8">
    <source>
        <dbReference type="ARBA" id="ARBA00023242"/>
    </source>
</evidence>
<keyword evidence="13" id="KW-1185">Reference proteome</keyword>
<dbReference type="SUPFAM" id="SSF57667">
    <property type="entry name" value="beta-beta-alpha zinc fingers"/>
    <property type="match status" value="3"/>
</dbReference>
<reference evidence="12" key="3">
    <citation type="submission" date="2025-09" db="UniProtKB">
        <authorList>
            <consortium name="Ensembl"/>
        </authorList>
    </citation>
    <scope>IDENTIFICATION</scope>
    <source>
        <strain evidence="12">Thoroughbred</strain>
    </source>
</reference>
<sequence>MINFQGSVTFQDVAVDFTPEEWQLLDCDQRTLYWDVMLENFRNLVSVGDPVTKTKVIFKVEQGQEAQMGEGESPRWSCPEADYPLVDESEKNQESKDNFLNSVLFTFNKILAMERVHRYNMSTSLNPTRKKSYKCKSYGKSLQPTLDLLHYNRSYTGENSYECSECGKAFKKKFHFIRHEKNHTRKKPFECNDCGKAYSRKAHLATHQKIHNGERPFVCNDCGKAFMHKAQLVVHQRLHTGEKPYECRQCGKSFTWNSSFTQHVKSHTLENSFALGFTFPSRFPWGSTSVMKRANTASGDSRLSREDPRPFLPGWLCNSPASCAPTVSLGCSGCRTASGTQPLNLFHDIHISEEYS</sequence>
<dbReference type="Pfam" id="PF00096">
    <property type="entry name" value="zf-C2H2"/>
    <property type="match status" value="4"/>
</dbReference>
<evidence type="ECO:0000256" key="4">
    <source>
        <dbReference type="ARBA" id="ARBA00022737"/>
    </source>
</evidence>
<dbReference type="InterPro" id="IPR001909">
    <property type="entry name" value="KRAB"/>
</dbReference>
<accession>A0A9L0SW19</accession>
<dbReference type="SMART" id="SM00355">
    <property type="entry name" value="ZnF_C2H2"/>
    <property type="match status" value="4"/>
</dbReference>
<name>A0A9L0SW19_HORSE</name>
<keyword evidence="7" id="KW-0238">DNA-binding</keyword>
<evidence type="ECO:0000313" key="12">
    <source>
        <dbReference type="Ensembl" id="ENSECAP00000078444.1"/>
    </source>
</evidence>
<feature type="domain" description="C2H2-type" evidence="10">
    <location>
        <begin position="161"/>
        <end position="188"/>
    </location>
</feature>
<keyword evidence="8" id="KW-0539">Nucleus</keyword>
<dbReference type="GO" id="GO:0043565">
    <property type="term" value="F:sequence-specific DNA binding"/>
    <property type="evidence" value="ECO:0007669"/>
    <property type="project" value="UniProtKB-ARBA"/>
</dbReference>
<reference evidence="12" key="2">
    <citation type="submission" date="2025-08" db="UniProtKB">
        <authorList>
            <consortium name="Ensembl"/>
        </authorList>
    </citation>
    <scope>IDENTIFICATION</scope>
    <source>
        <strain evidence="12">Thoroughbred</strain>
    </source>
</reference>
<feature type="domain" description="C2H2-type" evidence="10">
    <location>
        <begin position="245"/>
        <end position="272"/>
    </location>
</feature>
<dbReference type="Pfam" id="PF01352">
    <property type="entry name" value="KRAB"/>
    <property type="match status" value="1"/>
</dbReference>
<comment type="similarity">
    <text evidence="2">Belongs to the krueppel C2H2-type zinc-finger protein family.</text>
</comment>
<dbReference type="Proteomes" id="UP000002281">
    <property type="component" value="Chromosome 2"/>
</dbReference>
<evidence type="ECO:0000259" key="11">
    <source>
        <dbReference type="PROSITE" id="PS50805"/>
    </source>
</evidence>